<dbReference type="PANTHER" id="PTHR11070:SF63">
    <property type="entry name" value="DNA HELICASE IV"/>
    <property type="match status" value="1"/>
</dbReference>
<evidence type="ECO:0000256" key="6">
    <source>
        <dbReference type="ARBA" id="ARBA00034617"/>
    </source>
</evidence>
<evidence type="ECO:0000256" key="4">
    <source>
        <dbReference type="ARBA" id="ARBA00022840"/>
    </source>
</evidence>
<dbReference type="Pfam" id="PF12462">
    <property type="entry name" value="Helicase_IV_N"/>
    <property type="match status" value="1"/>
</dbReference>
<keyword evidence="12" id="KW-1185">Reference proteome</keyword>
<dbReference type="InterPro" id="IPR022161">
    <property type="entry name" value="Helicase_IV_N"/>
</dbReference>
<dbReference type="SUPFAM" id="SSF52540">
    <property type="entry name" value="P-loop containing nucleoside triphosphate hydrolases"/>
    <property type="match status" value="1"/>
</dbReference>
<proteinExistence type="predicted"/>
<dbReference type="RefSeq" id="WP_230560882.1">
    <property type="nucleotide sequence ID" value="NZ_JAJITC010000004.1"/>
</dbReference>
<keyword evidence="5" id="KW-0413">Isomerase</keyword>
<evidence type="ECO:0000256" key="3">
    <source>
        <dbReference type="ARBA" id="ARBA00022806"/>
    </source>
</evidence>
<dbReference type="Pfam" id="PF00580">
    <property type="entry name" value="UvrD-helicase"/>
    <property type="match status" value="1"/>
</dbReference>
<evidence type="ECO:0000256" key="1">
    <source>
        <dbReference type="ARBA" id="ARBA00022741"/>
    </source>
</evidence>
<dbReference type="InterPro" id="IPR014017">
    <property type="entry name" value="DNA_helicase_UvrD-like_C"/>
</dbReference>
<dbReference type="Proteomes" id="UP001430614">
    <property type="component" value="Unassembled WGS sequence"/>
</dbReference>
<comment type="catalytic activity">
    <reaction evidence="8">
        <text>ATP + H2O = ADP + phosphate + H(+)</text>
        <dbReference type="Rhea" id="RHEA:13065"/>
        <dbReference type="ChEBI" id="CHEBI:15377"/>
        <dbReference type="ChEBI" id="CHEBI:15378"/>
        <dbReference type="ChEBI" id="CHEBI:30616"/>
        <dbReference type="ChEBI" id="CHEBI:43474"/>
        <dbReference type="ChEBI" id="CHEBI:456216"/>
        <dbReference type="EC" id="5.6.2.4"/>
    </reaction>
</comment>
<protein>
    <recommendedName>
        <fullName evidence="7">DNA 3'-5' helicase</fullName>
        <ecNumber evidence="7">5.6.2.4</ecNumber>
    </recommendedName>
</protein>
<sequence>MTNANRDKQWAPSHYGQIFTKSKNWVLRLIDGALVLFVSGKVTIRLDLDGKRRPHIKRGVFWADITFRAGQPDAIRIDGLPNERARELEQSIAACERSYLFNHAYNQILAWLQLGDAQLAKFERERLWIPQSWQAVFESWRPTSNYSDEELWRLFGDPSVRARLPGEADYVESVLKIWRRDWPAYWEQKNEEHTQRELVACKDLFDVVESKPLTEEQARAVICFEDRVLVVASAGSGKTSTMVAKAAYAIRRDIVRPDLVLLLAFNKKAADELEGRARQSFDRLGMRDVMVEARTFHALGLSIIGKATDEKPDVPDWAIDVRVGQQKLMEIVDRLKDQSATFRTNWDLFRIVFGRDFPKFGEQETPDAVDRDGNAKIKTIDGKFVRSQEECFIANWLFYQGVRYVYERPYEYNTKTAEHRQYKPDFYYPDIGLYHEHFALDANGEPPPHFENYMSGVVWKREEHERRGTQLIETTSHQVRTGEALRNLEQALTSHGIVLDPNPDRPVPKYGQPPIDSALLIGLIRSFIVHTKSNCLSVDDMRKRLDGMPKDAFKHRHRMFLDLFEPILEAWNAALADEDGIDFEDMLNHAAEHVESGRYVSPYRLVMADEFQDASRARARLCCALANARPNGAQMTFGTTLDSVYVLAAPLHPGHRYFFGVGDDWQSINRFAGADVSVMSGFSKWFGHSKVLRLEQTYRCPQALCDVSSRFVTKNPQQIKKNVVSSTPATGPVLEAFQVKTRFQVQNAVDDYLAKLHRGIRDGSIPRARDRKIVVFILGRYNADNSVVPSGWQARYGGEIGLSFFTMHSSKGAEADYVILPGMVSRGFPNTREDDPVLALAMPGTDPYPFAEERRLFYVALTRARRSVAMFTVAGYRSSFLRELVDEGAVIVRTIEPLD</sequence>
<comment type="caution">
    <text evidence="11">The sequence shown here is derived from an EMBL/GenBank/DDBJ whole genome shotgun (WGS) entry which is preliminary data.</text>
</comment>
<dbReference type="Gene3D" id="3.40.91.30">
    <property type="match status" value="1"/>
</dbReference>
<evidence type="ECO:0000256" key="7">
    <source>
        <dbReference type="ARBA" id="ARBA00034808"/>
    </source>
</evidence>
<evidence type="ECO:0000256" key="2">
    <source>
        <dbReference type="ARBA" id="ARBA00022801"/>
    </source>
</evidence>
<feature type="domain" description="UvrD-like helicase ATP-binding" evidence="10">
    <location>
        <begin position="211"/>
        <end position="701"/>
    </location>
</feature>
<accession>A0ABS8KB70</accession>
<keyword evidence="2 9" id="KW-0378">Hydrolase</keyword>
<evidence type="ECO:0000259" key="10">
    <source>
        <dbReference type="PROSITE" id="PS51198"/>
    </source>
</evidence>
<evidence type="ECO:0000313" key="11">
    <source>
        <dbReference type="EMBL" id="MCC8402006.1"/>
    </source>
</evidence>
<dbReference type="Gene3D" id="3.40.50.300">
    <property type="entry name" value="P-loop containing nucleotide triphosphate hydrolases"/>
    <property type="match status" value="3"/>
</dbReference>
<name>A0ABS8KB70_9BURK</name>
<comment type="catalytic activity">
    <reaction evidence="6">
        <text>Couples ATP hydrolysis with the unwinding of duplex DNA by translocating in the 3'-5' direction.</text>
        <dbReference type="EC" id="5.6.2.4"/>
    </reaction>
</comment>
<feature type="binding site" evidence="9">
    <location>
        <begin position="232"/>
        <end position="239"/>
    </location>
    <ligand>
        <name>ATP</name>
        <dbReference type="ChEBI" id="CHEBI:30616"/>
    </ligand>
</feature>
<evidence type="ECO:0000256" key="9">
    <source>
        <dbReference type="PROSITE-ProRule" id="PRU00560"/>
    </source>
</evidence>
<dbReference type="EMBL" id="JAJITC010000004">
    <property type="protein sequence ID" value="MCC8402006.1"/>
    <property type="molecule type" value="Genomic_DNA"/>
</dbReference>
<evidence type="ECO:0000313" key="12">
    <source>
        <dbReference type="Proteomes" id="UP001430614"/>
    </source>
</evidence>
<dbReference type="InterPro" id="IPR014016">
    <property type="entry name" value="UvrD-like_ATP-bd"/>
</dbReference>
<evidence type="ECO:0000256" key="8">
    <source>
        <dbReference type="ARBA" id="ARBA00048988"/>
    </source>
</evidence>
<keyword evidence="3 9" id="KW-0347">Helicase</keyword>
<dbReference type="PANTHER" id="PTHR11070">
    <property type="entry name" value="UVRD / RECB / PCRA DNA HELICASE FAMILY MEMBER"/>
    <property type="match status" value="1"/>
</dbReference>
<gene>
    <name evidence="11" type="ORF">LJ655_08885</name>
</gene>
<keyword evidence="1 9" id="KW-0547">Nucleotide-binding</keyword>
<reference evidence="11 12" key="1">
    <citation type="submission" date="2021-11" db="EMBL/GenBank/DDBJ databases">
        <authorList>
            <person name="Oh E.-T."/>
            <person name="Kim S.-B."/>
        </authorList>
    </citation>
    <scope>NUCLEOTIDE SEQUENCE [LARGE SCALE GENOMIC DNA]</scope>
    <source>
        <strain evidence="11 12">MMS20-SJTN17</strain>
    </source>
</reference>
<evidence type="ECO:0000256" key="5">
    <source>
        <dbReference type="ARBA" id="ARBA00023235"/>
    </source>
</evidence>
<dbReference type="PROSITE" id="PS51198">
    <property type="entry name" value="UVRD_HELICASE_ATP_BIND"/>
    <property type="match status" value="1"/>
</dbReference>
<dbReference type="InterPro" id="IPR000212">
    <property type="entry name" value="DNA_helicase_UvrD/REP"/>
</dbReference>
<dbReference type="InterPro" id="IPR027417">
    <property type="entry name" value="P-loop_NTPase"/>
</dbReference>
<dbReference type="Pfam" id="PF13361">
    <property type="entry name" value="UvrD_C"/>
    <property type="match status" value="1"/>
</dbReference>
<dbReference type="EC" id="5.6.2.4" evidence="7"/>
<organism evidence="11 12">
    <name type="scientific">Paraburkholderia translucens</name>
    <dbReference type="NCBI Taxonomy" id="2886945"/>
    <lineage>
        <taxon>Bacteria</taxon>
        <taxon>Pseudomonadati</taxon>
        <taxon>Pseudomonadota</taxon>
        <taxon>Betaproteobacteria</taxon>
        <taxon>Burkholderiales</taxon>
        <taxon>Burkholderiaceae</taxon>
        <taxon>Paraburkholderia</taxon>
    </lineage>
</organism>
<keyword evidence="4 9" id="KW-0067">ATP-binding</keyword>